<dbReference type="HOGENOM" id="CLU_1530195_0_0_7"/>
<dbReference type="PROSITE" id="PS00409">
    <property type="entry name" value="PROKAR_NTER_METHYL"/>
    <property type="match status" value="1"/>
</dbReference>
<organism evidence="2 3">
    <name type="scientific">Desulfobacula toluolica (strain DSM 7467 / Tol2)</name>
    <dbReference type="NCBI Taxonomy" id="651182"/>
    <lineage>
        <taxon>Bacteria</taxon>
        <taxon>Pseudomonadati</taxon>
        <taxon>Thermodesulfobacteriota</taxon>
        <taxon>Desulfobacteria</taxon>
        <taxon>Desulfobacterales</taxon>
        <taxon>Desulfobacteraceae</taxon>
        <taxon>Desulfobacula</taxon>
    </lineage>
</organism>
<keyword evidence="1" id="KW-0472">Membrane</keyword>
<proteinExistence type="predicted"/>
<accession>K0N450</accession>
<gene>
    <name evidence="2" type="ordered locus">TOL2_C07110</name>
</gene>
<name>K0N450_DESTT</name>
<protein>
    <submittedName>
        <fullName evidence="2">Uncharacterized protein containing N-terminal methylation motif</fullName>
    </submittedName>
</protein>
<dbReference type="InterPro" id="IPR012902">
    <property type="entry name" value="N_methyl_site"/>
</dbReference>
<feature type="transmembrane region" description="Helical" evidence="1">
    <location>
        <begin position="12"/>
        <end position="34"/>
    </location>
</feature>
<evidence type="ECO:0000313" key="3">
    <source>
        <dbReference type="Proteomes" id="UP000007347"/>
    </source>
</evidence>
<dbReference type="KEGG" id="dto:TOL2_C07110"/>
<keyword evidence="1" id="KW-1133">Transmembrane helix</keyword>
<dbReference type="EMBL" id="FO203503">
    <property type="protein sequence ID" value="CCK78879.1"/>
    <property type="molecule type" value="Genomic_DNA"/>
</dbReference>
<dbReference type="Pfam" id="PF07963">
    <property type="entry name" value="N_methyl"/>
    <property type="match status" value="1"/>
</dbReference>
<reference evidence="2 3" key="1">
    <citation type="journal article" date="2013" name="Environ. Microbiol.">
        <title>Complete genome, catabolic sub-proteomes and key-metabolites of Desulfobacula toluolica Tol2, a marine, aromatic compound-degrading, sulfate-reducing bacterium.</title>
        <authorList>
            <person name="Wohlbrand L."/>
            <person name="Jacob J.H."/>
            <person name="Kube M."/>
            <person name="Mussmann M."/>
            <person name="Jarling R."/>
            <person name="Beck A."/>
            <person name="Amann R."/>
            <person name="Wilkes H."/>
            <person name="Reinhardt R."/>
            <person name="Rabus R."/>
        </authorList>
    </citation>
    <scope>NUCLEOTIDE SEQUENCE [LARGE SCALE GENOMIC DNA]</scope>
    <source>
        <strain evidence="3">DSM 7467 / Tol2</strain>
    </source>
</reference>
<dbReference type="SUPFAM" id="SSF54523">
    <property type="entry name" value="Pili subunits"/>
    <property type="match status" value="1"/>
</dbReference>
<sequence>MISLLLNKSGFSLIEIIIVLIIAGLLGLVGSFGITSSVKSNLLQQQNAETAYNGQMAMIRISKEFKNLTSVTSGQGTATSIEYDVYRNAVRQTHKLSWNGIPGTYLLYYDDVSNNGNILVDQVKNFKLEYYDSNDTSPKPIWSSSTIKIGVTLELIGADNISSVFTGKITPRNLP</sequence>
<dbReference type="RefSeq" id="WP_014956231.1">
    <property type="nucleotide sequence ID" value="NC_018645.1"/>
</dbReference>
<evidence type="ECO:0000313" key="2">
    <source>
        <dbReference type="EMBL" id="CCK78879.1"/>
    </source>
</evidence>
<evidence type="ECO:0000256" key="1">
    <source>
        <dbReference type="SAM" id="Phobius"/>
    </source>
</evidence>
<keyword evidence="3" id="KW-1185">Reference proteome</keyword>
<dbReference type="STRING" id="651182.TOL2_C07110"/>
<dbReference type="InterPro" id="IPR045584">
    <property type="entry name" value="Pilin-like"/>
</dbReference>
<dbReference type="OrthoDB" id="5414844at2"/>
<dbReference type="AlphaFoldDB" id="K0N450"/>
<dbReference type="PATRIC" id="fig|651182.5.peg.855"/>
<dbReference type="NCBIfam" id="TIGR02532">
    <property type="entry name" value="IV_pilin_GFxxxE"/>
    <property type="match status" value="1"/>
</dbReference>
<dbReference type="Proteomes" id="UP000007347">
    <property type="component" value="Chromosome"/>
</dbReference>
<keyword evidence="1" id="KW-0812">Transmembrane</keyword>